<dbReference type="WBParaSite" id="MCU_009339-RA">
    <property type="protein sequence ID" value="MCU_009339-RA"/>
    <property type="gene ID" value="MCU_009339"/>
</dbReference>
<reference evidence="2" key="1">
    <citation type="submission" date="2019-11" db="UniProtKB">
        <authorList>
            <consortium name="WormBaseParasite"/>
        </authorList>
    </citation>
    <scope>IDENTIFICATION</scope>
</reference>
<organism evidence="2">
    <name type="scientific">Mesocestoides corti</name>
    <name type="common">Flatworm</name>
    <dbReference type="NCBI Taxonomy" id="53468"/>
    <lineage>
        <taxon>Eukaryota</taxon>
        <taxon>Metazoa</taxon>
        <taxon>Spiralia</taxon>
        <taxon>Lophotrochozoa</taxon>
        <taxon>Platyhelminthes</taxon>
        <taxon>Cestoda</taxon>
        <taxon>Eucestoda</taxon>
        <taxon>Cyclophyllidea</taxon>
        <taxon>Mesocestoididae</taxon>
        <taxon>Mesocestoides</taxon>
    </lineage>
</organism>
<feature type="region of interest" description="Disordered" evidence="1">
    <location>
        <begin position="78"/>
        <end position="111"/>
    </location>
</feature>
<feature type="region of interest" description="Disordered" evidence="1">
    <location>
        <begin position="341"/>
        <end position="401"/>
    </location>
</feature>
<feature type="region of interest" description="Disordered" evidence="1">
    <location>
        <begin position="232"/>
        <end position="322"/>
    </location>
</feature>
<proteinExistence type="predicted"/>
<sequence>METLPMTASERHTLTNDLVAPAKMSAGQYYASCANATPSASPEYSLTDLKTVFSSRQRNGGGLVSAGCLLPFSNTDSPDRWPVRGNRSPPHASAFSSVTTQASSSSSSTEAVSMLPLKQLRTALLGDRHGAKVHRAFSDVNPPWSHESMAHLAEASQMSASSLASPEKAVPRLPAKKRKFDWGSGSADGDRTNAKISLPCALPSRYLGGVNGDTQGTPVLQQPTSLIVDKPTQQLASGSGGGGGEARKSTGPFADTNAAPFYYPTSHIPPKQEPSPVKQRKLSYPDLSFTSDPSNLFSRSPSISPSRAPAPPPPPSSSSVLSAFSMRGDLSSRRSSLVVDVNSSSISGSNTSSYQARSSLPTRGDSFRPKGNFSSPPPPPPPPPPLNRYPSHHSEAGRRYSVFGAPSGLSLAARGDFEHAVAEPASGSTAYVARRHSSVLSTARYASSSVSDSSFRPPHEKRAYNQPQFPVKRVPIESSPLFESGGLAESRPLSAPDDKIPNFSAPHHRSSPVKAEPPAPNPS</sequence>
<feature type="compositionally biased region" description="Low complexity" evidence="1">
    <location>
        <begin position="293"/>
        <end position="307"/>
    </location>
</feature>
<evidence type="ECO:0000256" key="1">
    <source>
        <dbReference type="SAM" id="MobiDB-lite"/>
    </source>
</evidence>
<feature type="compositionally biased region" description="Low complexity" evidence="1">
    <location>
        <begin position="341"/>
        <end position="353"/>
    </location>
</feature>
<protein>
    <submittedName>
        <fullName evidence="2">WH2 domain-containing protein</fullName>
    </submittedName>
</protein>
<evidence type="ECO:0000313" key="2">
    <source>
        <dbReference type="WBParaSite" id="MCU_009339-RA"/>
    </source>
</evidence>
<accession>A0A5K3FNY9</accession>
<dbReference type="AlphaFoldDB" id="A0A5K3FNY9"/>
<name>A0A5K3FNY9_MESCO</name>
<feature type="region of interest" description="Disordered" evidence="1">
    <location>
        <begin position="441"/>
        <end position="523"/>
    </location>
</feature>
<feature type="compositionally biased region" description="Pro residues" evidence="1">
    <location>
        <begin position="375"/>
        <end position="387"/>
    </location>
</feature>
<feature type="compositionally biased region" description="Low complexity" evidence="1">
    <location>
        <begin position="92"/>
        <end position="111"/>
    </location>
</feature>